<keyword evidence="12" id="KW-0206">Cytoskeleton</keyword>
<evidence type="ECO:0000256" key="13">
    <source>
        <dbReference type="ARBA" id="ARBA00023329"/>
    </source>
</evidence>
<name>A0ABQ9IDK2_9NEOP</name>
<proteinExistence type="inferred from homology"/>
<keyword evidence="7" id="KW-0963">Cytoplasm</keyword>
<evidence type="ECO:0000256" key="3">
    <source>
        <dbReference type="ARBA" id="ARBA00004413"/>
    </source>
</evidence>
<keyword evidence="6" id="KW-1003">Cell membrane</keyword>
<dbReference type="Proteomes" id="UP001159363">
    <property type="component" value="Chromosome 1"/>
</dbReference>
<evidence type="ECO:0000256" key="4">
    <source>
        <dbReference type="ARBA" id="ARBA00010956"/>
    </source>
</evidence>
<organism evidence="15 16">
    <name type="scientific">Dryococelus australis</name>
    <dbReference type="NCBI Taxonomy" id="614101"/>
    <lineage>
        <taxon>Eukaryota</taxon>
        <taxon>Metazoa</taxon>
        <taxon>Ecdysozoa</taxon>
        <taxon>Arthropoda</taxon>
        <taxon>Hexapoda</taxon>
        <taxon>Insecta</taxon>
        <taxon>Pterygota</taxon>
        <taxon>Neoptera</taxon>
        <taxon>Polyneoptera</taxon>
        <taxon>Phasmatodea</taxon>
        <taxon>Verophasmatodea</taxon>
        <taxon>Anareolatae</taxon>
        <taxon>Phasmatidae</taxon>
        <taxon>Eurycanthinae</taxon>
        <taxon>Dryococelus</taxon>
    </lineage>
</organism>
<evidence type="ECO:0000256" key="11">
    <source>
        <dbReference type="ARBA" id="ARBA00023203"/>
    </source>
</evidence>
<dbReference type="InterPro" id="IPR029901">
    <property type="entry name" value="Spire"/>
</dbReference>
<keyword evidence="10" id="KW-0472">Membrane</keyword>
<keyword evidence="13" id="KW-0968">Cytoplasmic vesicle</keyword>
<accession>A0ABQ9IDK2</accession>
<keyword evidence="5" id="KW-0813">Transport</keyword>
<dbReference type="PANTHER" id="PTHR21345:SF3">
    <property type="entry name" value="PROTEIN SPIRE"/>
    <property type="match status" value="1"/>
</dbReference>
<evidence type="ECO:0000256" key="8">
    <source>
        <dbReference type="ARBA" id="ARBA00022737"/>
    </source>
</evidence>
<dbReference type="PROSITE" id="PS51377">
    <property type="entry name" value="KIND"/>
    <property type="match status" value="1"/>
</dbReference>
<dbReference type="EMBL" id="JARBHB010000001">
    <property type="protein sequence ID" value="KAJ8894749.1"/>
    <property type="molecule type" value="Genomic_DNA"/>
</dbReference>
<keyword evidence="8" id="KW-0677">Repeat</keyword>
<evidence type="ECO:0000256" key="12">
    <source>
        <dbReference type="ARBA" id="ARBA00023212"/>
    </source>
</evidence>
<protein>
    <recommendedName>
        <fullName evidence="14">KIND domain-containing protein</fullName>
    </recommendedName>
</protein>
<comment type="subcellular location">
    <subcellularLocation>
        <location evidence="3">Cell membrane</location>
        <topology evidence="3">Peripheral membrane protein</topology>
        <orientation evidence="3">Cytoplasmic side</orientation>
    </subcellularLocation>
    <subcellularLocation>
        <location evidence="2">Cytoplasm</location>
        <location evidence="2">Cytoskeleton</location>
    </subcellularLocation>
    <subcellularLocation>
        <location evidence="1">Cytoplasmic vesicle membrane</location>
        <topology evidence="1">Peripheral membrane protein</topology>
        <orientation evidence="1">Cytoplasmic side</orientation>
    </subcellularLocation>
</comment>
<sequence length="107" mass="11665">MAGDVKVARCKLDADGCVSLWDMLVAFNSPITEQHAWALVHQCARCLQGAVREDRRSCLLVKELGHVLMHKDGHVHLNTVFGGRARTGTHTHTPHDDAINTCASASP</sequence>
<keyword evidence="11" id="KW-0009">Actin-binding</keyword>
<feature type="domain" description="KIND" evidence="14">
    <location>
        <begin position="18"/>
        <end position="107"/>
    </location>
</feature>
<evidence type="ECO:0000256" key="7">
    <source>
        <dbReference type="ARBA" id="ARBA00022490"/>
    </source>
</evidence>
<keyword evidence="9" id="KW-0653">Protein transport</keyword>
<evidence type="ECO:0000256" key="10">
    <source>
        <dbReference type="ARBA" id="ARBA00023136"/>
    </source>
</evidence>
<dbReference type="InterPro" id="IPR011019">
    <property type="entry name" value="KIND_dom"/>
</dbReference>
<evidence type="ECO:0000256" key="9">
    <source>
        <dbReference type="ARBA" id="ARBA00022927"/>
    </source>
</evidence>
<dbReference type="Gene3D" id="1.10.510.10">
    <property type="entry name" value="Transferase(Phosphotransferase) domain 1"/>
    <property type="match status" value="1"/>
</dbReference>
<reference evidence="15 16" key="1">
    <citation type="submission" date="2023-02" db="EMBL/GenBank/DDBJ databases">
        <title>LHISI_Scaffold_Assembly.</title>
        <authorList>
            <person name="Stuart O.P."/>
            <person name="Cleave R."/>
            <person name="Magrath M.J.L."/>
            <person name="Mikheyev A.S."/>
        </authorList>
    </citation>
    <scope>NUCLEOTIDE SEQUENCE [LARGE SCALE GENOMIC DNA]</scope>
    <source>
        <strain evidence="15">Daus_M_001</strain>
        <tissue evidence="15">Leg muscle</tissue>
    </source>
</reference>
<dbReference type="Pfam" id="PF16474">
    <property type="entry name" value="KIND"/>
    <property type="match status" value="1"/>
</dbReference>
<comment type="similarity">
    <text evidence="4">Belongs to the spire family.</text>
</comment>
<evidence type="ECO:0000256" key="2">
    <source>
        <dbReference type="ARBA" id="ARBA00004245"/>
    </source>
</evidence>
<evidence type="ECO:0000313" key="15">
    <source>
        <dbReference type="EMBL" id="KAJ8894749.1"/>
    </source>
</evidence>
<evidence type="ECO:0000313" key="16">
    <source>
        <dbReference type="Proteomes" id="UP001159363"/>
    </source>
</evidence>
<dbReference type="PANTHER" id="PTHR21345">
    <property type="entry name" value="SPIRE"/>
    <property type="match status" value="1"/>
</dbReference>
<keyword evidence="16" id="KW-1185">Reference proteome</keyword>
<evidence type="ECO:0000256" key="6">
    <source>
        <dbReference type="ARBA" id="ARBA00022475"/>
    </source>
</evidence>
<evidence type="ECO:0000256" key="5">
    <source>
        <dbReference type="ARBA" id="ARBA00022448"/>
    </source>
</evidence>
<gene>
    <name evidence="15" type="ORF">PR048_000056</name>
</gene>
<comment type="caution">
    <text evidence="15">The sequence shown here is derived from an EMBL/GenBank/DDBJ whole genome shotgun (WGS) entry which is preliminary data.</text>
</comment>
<evidence type="ECO:0000256" key="1">
    <source>
        <dbReference type="ARBA" id="ARBA00004180"/>
    </source>
</evidence>
<evidence type="ECO:0000259" key="14">
    <source>
        <dbReference type="PROSITE" id="PS51377"/>
    </source>
</evidence>